<dbReference type="Proteomes" id="UP000036520">
    <property type="component" value="Chromosome"/>
</dbReference>
<feature type="domain" description="ABC3 transporter permease C-terminal" evidence="7">
    <location>
        <begin position="295"/>
        <end position="409"/>
    </location>
</feature>
<feature type="transmembrane region" description="Helical" evidence="6">
    <location>
        <begin position="763"/>
        <end position="789"/>
    </location>
</feature>
<dbReference type="PATRIC" id="fig|320787.5.peg.4495"/>
<feature type="transmembrane region" description="Helical" evidence="6">
    <location>
        <begin position="383"/>
        <end position="405"/>
    </location>
</feature>
<protein>
    <recommendedName>
        <fullName evidence="11">ABC transporter permease</fullName>
    </recommendedName>
</protein>
<keyword evidence="2" id="KW-1003">Cell membrane</keyword>
<dbReference type="InterPro" id="IPR025857">
    <property type="entry name" value="MacB_PCD"/>
</dbReference>
<evidence type="ECO:0000256" key="1">
    <source>
        <dbReference type="ARBA" id="ARBA00004651"/>
    </source>
</evidence>
<feature type="transmembrane region" description="Helical" evidence="6">
    <location>
        <begin position="21"/>
        <end position="45"/>
    </location>
</feature>
<dbReference type="KEGG" id="camu:CA2015_4103"/>
<feature type="domain" description="ABC3 transporter permease C-terminal" evidence="7">
    <location>
        <begin position="683"/>
        <end position="796"/>
    </location>
</feature>
<keyword evidence="10" id="KW-1185">Reference proteome</keyword>
<feature type="transmembrane region" description="Helical" evidence="6">
    <location>
        <begin position="681"/>
        <end position="704"/>
    </location>
</feature>
<evidence type="ECO:0000256" key="4">
    <source>
        <dbReference type="ARBA" id="ARBA00022989"/>
    </source>
</evidence>
<dbReference type="EMBL" id="CP012040">
    <property type="protein sequence ID" value="AKP53460.1"/>
    <property type="molecule type" value="Genomic_DNA"/>
</dbReference>
<feature type="domain" description="MacB-like periplasmic core" evidence="8">
    <location>
        <begin position="20"/>
        <end position="238"/>
    </location>
</feature>
<feature type="transmembrane region" description="Helical" evidence="6">
    <location>
        <begin position="289"/>
        <end position="311"/>
    </location>
</feature>
<keyword evidence="5 6" id="KW-0472">Membrane</keyword>
<evidence type="ECO:0000256" key="6">
    <source>
        <dbReference type="SAM" id="Phobius"/>
    </source>
</evidence>
<gene>
    <name evidence="9" type="ORF">CA2015_4103</name>
</gene>
<feature type="transmembrane region" description="Helical" evidence="6">
    <location>
        <begin position="345"/>
        <end position="363"/>
    </location>
</feature>
<dbReference type="Pfam" id="PF02687">
    <property type="entry name" value="FtsX"/>
    <property type="match status" value="2"/>
</dbReference>
<keyword evidence="4 6" id="KW-1133">Transmembrane helix</keyword>
<evidence type="ECO:0000313" key="9">
    <source>
        <dbReference type="EMBL" id="AKP53460.1"/>
    </source>
</evidence>
<dbReference type="PANTHER" id="PTHR30572">
    <property type="entry name" value="MEMBRANE COMPONENT OF TRANSPORTER-RELATED"/>
    <property type="match status" value="1"/>
</dbReference>
<name>A0A0H4PKA2_9BACT</name>
<feature type="transmembrane region" description="Helical" evidence="6">
    <location>
        <begin position="732"/>
        <end position="751"/>
    </location>
</feature>
<dbReference type="AlphaFoldDB" id="A0A0H4PKA2"/>
<evidence type="ECO:0000259" key="8">
    <source>
        <dbReference type="Pfam" id="PF12704"/>
    </source>
</evidence>
<dbReference type="STRING" id="320787.CA2015_4103"/>
<keyword evidence="3 6" id="KW-0812">Transmembrane</keyword>
<dbReference type="InterPro" id="IPR003838">
    <property type="entry name" value="ABC3_permease_C"/>
</dbReference>
<evidence type="ECO:0000313" key="10">
    <source>
        <dbReference type="Proteomes" id="UP000036520"/>
    </source>
</evidence>
<sequence length="803" mass="88527">MFNNYLKIAWRNIRRYKLHSFINIIGLAVAFSISIMLFLVAYFHFSFDSFHKDSDQLFKVSRFTNASQGMNISSSMPLPLGPVLEEEIPGIETAINLQSGFPENITFGDKGIEKIISRTDAEFFDVFNFPILIGDKQTALSNINNIALSESTAFAIFGDINPIGKELKIGKIGEQQSFNVSAVIEDAPKNSSIRFDAVARIESLANYGSNKNKWDINAPNLYVKISKNSNQTIIEEKLVAMVEKYYPEELASLKIENPEAMGTRELLSLNLTAIDQVHFSGERSAPKTLIYSIAVLGSFILLIACFNFVNLNMAHSFKRSKELGVRKSLGAFKGQLILQLWGEAFLLYSIGFILGIAIAFQLVPVFNAQFGGGIQIDTLLQPGFLAILFGVFMLVTLIAGGYPALKMANFGLVAILKGNVSKNRPGALRNSLLVSQFAISSLLIFVSVIAGQQLNFLKEKPIGFEKEQVISIPVGNQEDGRKVLSRLQNELASDPEVVSVSGAGGNLGRGLDRVTSRVNIDFVYNENKIDTDWILVDFDYLKTLQIPIIKGRDFDSDFATDTINAVVVTQSFVKAMGETDPIGKYFGGEGEQSGNQIIGVVPDFYAYSPSDRSLPIVMHLSAHEPFNYILLKVRSDNPSATMDKLATTWEEVIPNVAFKGSFLDENLQAWYEGESVLTTTFGIASGIAIFLSCLGLFAISLWVIEIRTKEIGIRKVMGASVNGIVKMISFHFLKLVFISLLIAAPLAWYAMQSWIEGYEHRIVISPFTFVGVGLMVALVAVLTVSFHVIKAAITNPVNSLRSE</sequence>
<feature type="transmembrane region" description="Helical" evidence="6">
    <location>
        <begin position="426"/>
        <end position="450"/>
    </location>
</feature>
<dbReference type="GO" id="GO:0005886">
    <property type="term" value="C:plasma membrane"/>
    <property type="evidence" value="ECO:0007669"/>
    <property type="project" value="UniProtKB-SubCell"/>
</dbReference>
<accession>A0A0H4PKA2</accession>
<dbReference type="OrthoDB" id="5933722at2"/>
<dbReference type="GO" id="GO:0022857">
    <property type="term" value="F:transmembrane transporter activity"/>
    <property type="evidence" value="ECO:0007669"/>
    <property type="project" value="TreeGrafter"/>
</dbReference>
<dbReference type="Pfam" id="PF12704">
    <property type="entry name" value="MacB_PCD"/>
    <property type="match status" value="1"/>
</dbReference>
<dbReference type="PANTHER" id="PTHR30572:SF18">
    <property type="entry name" value="ABC-TYPE MACROLIDE FAMILY EXPORT SYSTEM PERMEASE COMPONENT 2"/>
    <property type="match status" value="1"/>
</dbReference>
<organism evidence="9 10">
    <name type="scientific">Cyclobacterium amurskyense</name>
    <dbReference type="NCBI Taxonomy" id="320787"/>
    <lineage>
        <taxon>Bacteria</taxon>
        <taxon>Pseudomonadati</taxon>
        <taxon>Bacteroidota</taxon>
        <taxon>Cytophagia</taxon>
        <taxon>Cytophagales</taxon>
        <taxon>Cyclobacteriaceae</taxon>
        <taxon>Cyclobacterium</taxon>
    </lineage>
</organism>
<comment type="subcellular location">
    <subcellularLocation>
        <location evidence="1">Cell membrane</location>
        <topology evidence="1">Multi-pass membrane protein</topology>
    </subcellularLocation>
</comment>
<reference evidence="9 10" key="1">
    <citation type="submission" date="2015-07" db="EMBL/GenBank/DDBJ databases">
        <authorList>
            <person name="Kim K.M."/>
        </authorList>
    </citation>
    <scope>NUCLEOTIDE SEQUENCE [LARGE SCALE GENOMIC DNA]</scope>
    <source>
        <strain evidence="9 10">KCTC 12363</strain>
    </source>
</reference>
<evidence type="ECO:0000256" key="2">
    <source>
        <dbReference type="ARBA" id="ARBA00022475"/>
    </source>
</evidence>
<evidence type="ECO:0000256" key="3">
    <source>
        <dbReference type="ARBA" id="ARBA00022692"/>
    </source>
</evidence>
<proteinExistence type="predicted"/>
<evidence type="ECO:0008006" key="11">
    <source>
        <dbReference type="Google" id="ProtNLM"/>
    </source>
</evidence>
<evidence type="ECO:0000259" key="7">
    <source>
        <dbReference type="Pfam" id="PF02687"/>
    </source>
</evidence>
<dbReference type="RefSeq" id="WP_084011925.1">
    <property type="nucleotide sequence ID" value="NZ_CP012040.1"/>
</dbReference>
<evidence type="ECO:0000256" key="5">
    <source>
        <dbReference type="ARBA" id="ARBA00023136"/>
    </source>
</evidence>
<dbReference type="InterPro" id="IPR050250">
    <property type="entry name" value="Macrolide_Exporter_MacB"/>
</dbReference>